<evidence type="ECO:0000313" key="2">
    <source>
        <dbReference type="Proteomes" id="UP000073601"/>
    </source>
</evidence>
<reference evidence="2" key="1">
    <citation type="submission" date="2016-02" db="EMBL/GenBank/DDBJ databases">
        <authorList>
            <person name="Rodrigo-Torres Lidia"/>
            <person name="Arahal R.David."/>
        </authorList>
    </citation>
    <scope>NUCLEOTIDE SEQUENCE [LARGE SCALE GENOMIC DNA]</scope>
    <source>
        <strain evidence="2">CECT 8713</strain>
    </source>
</reference>
<dbReference type="AlphaFoldDB" id="A0A128F2E7"/>
<evidence type="ECO:0000313" key="1">
    <source>
        <dbReference type="EMBL" id="CZF80968.1"/>
    </source>
</evidence>
<dbReference type="Proteomes" id="UP000073601">
    <property type="component" value="Unassembled WGS sequence"/>
</dbReference>
<sequence length="103" mass="11844">MPAIRYRHNYKAVVMSGTDEHRKGQMIPAYLKDGSLIYYPFGGFVRREVLTYEQYVKLTFIDAFSHSDDGVTWEDISSHKVLGVFMRGEYFVVLSGGKPIMVQ</sequence>
<protein>
    <submittedName>
        <fullName evidence="1">Uncharacterized protein</fullName>
    </submittedName>
</protein>
<gene>
    <name evidence="1" type="ORF">GMA8713_01662</name>
</gene>
<name>A0A128F2E7_9GAMM</name>
<accession>A0A128F2E7</accession>
<dbReference type="OrthoDB" id="5917007at2"/>
<dbReference type="RefSeq" id="WP_062707830.1">
    <property type="nucleotide sequence ID" value="NZ_CAWRCI010000012.1"/>
</dbReference>
<organism evidence="1 2">
    <name type="scientific">Grimontia marina</name>
    <dbReference type="NCBI Taxonomy" id="646534"/>
    <lineage>
        <taxon>Bacteria</taxon>
        <taxon>Pseudomonadati</taxon>
        <taxon>Pseudomonadota</taxon>
        <taxon>Gammaproteobacteria</taxon>
        <taxon>Vibrionales</taxon>
        <taxon>Vibrionaceae</taxon>
        <taxon>Grimontia</taxon>
    </lineage>
</organism>
<proteinExistence type="predicted"/>
<dbReference type="EMBL" id="FIZY01000012">
    <property type="protein sequence ID" value="CZF80968.1"/>
    <property type="molecule type" value="Genomic_DNA"/>
</dbReference>
<keyword evidence="2" id="KW-1185">Reference proteome</keyword>